<proteinExistence type="predicted"/>
<dbReference type="EMBL" id="KL596849">
    <property type="protein sequence ID" value="KER23452.1"/>
    <property type="molecule type" value="Genomic_DNA"/>
</dbReference>
<feature type="region of interest" description="Disordered" evidence="1">
    <location>
        <begin position="158"/>
        <end position="205"/>
    </location>
</feature>
<evidence type="ECO:0000313" key="3">
    <source>
        <dbReference type="Proteomes" id="UP000054324"/>
    </source>
</evidence>
<dbReference type="OrthoDB" id="6266369at2759"/>
<accession>A0A074ZCU2</accession>
<dbReference type="GeneID" id="20322850"/>
<evidence type="ECO:0000313" key="2">
    <source>
        <dbReference type="EMBL" id="KER23452.1"/>
    </source>
</evidence>
<name>A0A074ZCU2_OPIVI</name>
<dbReference type="CTD" id="20322850"/>
<reference evidence="2 3" key="1">
    <citation type="submission" date="2013-11" db="EMBL/GenBank/DDBJ databases">
        <title>Opisthorchis viverrini - life in the bile duct.</title>
        <authorList>
            <person name="Young N.D."/>
            <person name="Nagarajan N."/>
            <person name="Lin S.J."/>
            <person name="Korhonen P.K."/>
            <person name="Jex A.R."/>
            <person name="Hall R.S."/>
            <person name="Safavi-Hemami H."/>
            <person name="Kaewkong W."/>
            <person name="Bertrand D."/>
            <person name="Gao S."/>
            <person name="Seet Q."/>
            <person name="Wongkham S."/>
            <person name="Teh B.T."/>
            <person name="Wongkham C."/>
            <person name="Intapan P.M."/>
            <person name="Maleewong W."/>
            <person name="Yang X."/>
            <person name="Hu M."/>
            <person name="Wang Z."/>
            <person name="Hofmann A."/>
            <person name="Sternberg P.W."/>
            <person name="Tan P."/>
            <person name="Wang J."/>
            <person name="Gasser R.B."/>
        </authorList>
    </citation>
    <scope>NUCLEOTIDE SEQUENCE [LARGE SCALE GENOMIC DNA]</scope>
</reference>
<evidence type="ECO:0000256" key="1">
    <source>
        <dbReference type="SAM" id="MobiDB-lite"/>
    </source>
</evidence>
<dbReference type="AlphaFoldDB" id="A0A074ZCU2"/>
<organism evidence="2 3">
    <name type="scientific">Opisthorchis viverrini</name>
    <name type="common">Southeast Asian liver fluke</name>
    <dbReference type="NCBI Taxonomy" id="6198"/>
    <lineage>
        <taxon>Eukaryota</taxon>
        <taxon>Metazoa</taxon>
        <taxon>Spiralia</taxon>
        <taxon>Lophotrochozoa</taxon>
        <taxon>Platyhelminthes</taxon>
        <taxon>Trematoda</taxon>
        <taxon>Digenea</taxon>
        <taxon>Opisthorchiida</taxon>
        <taxon>Opisthorchiata</taxon>
        <taxon>Opisthorchiidae</taxon>
        <taxon>Opisthorchis</taxon>
    </lineage>
</organism>
<dbReference type="RefSeq" id="XP_009172806.1">
    <property type="nucleotide sequence ID" value="XM_009174542.1"/>
</dbReference>
<dbReference type="Proteomes" id="UP000054324">
    <property type="component" value="Unassembled WGS sequence"/>
</dbReference>
<sequence>MERVMDLLSSIVYDIDDGKVNSPFFVDDLKRLFYQGSTEWGTKLLSNVSRPILAVVLVRESIAHGVPKVRGSNPTFASRLPLSKLGRPGSIPALLLPSGGMAVRHRKVATTEQLQFSISMAKHVLHSNLSGHTGYQHANECHLQVGVLKITPECPKLTETPKLHQNRGSEAAKHPGLKSQPATGRTNSQSVDDDDESSVHNKPSGRTSQWLAFLRPKTRRAITSAYATFLSECRGSISTPEVAETGREISSSISITKLKRKGEREQPCLTPLDEVYSDEIFLYLRTHSWEFADNALIGKINLGEHFWSPNTAKGRQTAQQASITFEECGMLNIEVGCFDALEK</sequence>
<dbReference type="KEGG" id="ovi:T265_08671"/>
<protein>
    <submittedName>
        <fullName evidence="2">Uncharacterized protein</fullName>
    </submittedName>
</protein>
<keyword evidence="3" id="KW-1185">Reference proteome</keyword>
<gene>
    <name evidence="2" type="ORF">T265_08671</name>
</gene>